<dbReference type="EMBL" id="FR695877">
    <property type="protein sequence ID" value="CBX30601.1"/>
    <property type="molecule type" value="Genomic_DNA"/>
</dbReference>
<accession>E1YKG8</accession>
<dbReference type="AlphaFoldDB" id="E1YKG8"/>
<name>E1YKG8_9BACT</name>
<reference evidence="1" key="1">
    <citation type="journal article" date="2011" name="Environ. Microbiol.">
        <title>Genomic insights into the metabolic potential of the polycyclic aromatic hydrocarbon degrading sulfate-reducing Deltaproteobacterium N47.</title>
        <authorList>
            <person name="Bergmann F."/>
            <person name="Selesi D."/>
            <person name="Weinmaier T."/>
            <person name="Tischler P."/>
            <person name="Rattei T."/>
            <person name="Meckenstock R.U."/>
        </authorList>
    </citation>
    <scope>NUCLEOTIDE SEQUENCE</scope>
</reference>
<evidence type="ECO:0008006" key="2">
    <source>
        <dbReference type="Google" id="ProtNLM"/>
    </source>
</evidence>
<gene>
    <name evidence="1" type="ORF">N47_E41130</name>
</gene>
<sequence>MQKYADINNDSGVDSFEINDSSITVWFKGTSRSYTYSYGRAGQHHVENMKKLALSGDGLNAYINYNVKFDYDR</sequence>
<protein>
    <recommendedName>
        <fullName evidence="2">KTSC domain-containing protein</fullName>
    </recommendedName>
</protein>
<evidence type="ECO:0000313" key="1">
    <source>
        <dbReference type="EMBL" id="CBX30601.1"/>
    </source>
</evidence>
<proteinExistence type="predicted"/>
<organism evidence="1">
    <name type="scientific">uncultured Desulfobacterium sp</name>
    <dbReference type="NCBI Taxonomy" id="201089"/>
    <lineage>
        <taxon>Bacteria</taxon>
        <taxon>Pseudomonadati</taxon>
        <taxon>Thermodesulfobacteriota</taxon>
        <taxon>Desulfobacteria</taxon>
        <taxon>Desulfobacterales</taxon>
        <taxon>Desulfobacteriaceae</taxon>
        <taxon>Desulfobacterium</taxon>
        <taxon>environmental samples</taxon>
    </lineage>
</organism>